<comment type="caution">
    <text evidence="7">The sequence shown here is derived from an EMBL/GenBank/DDBJ whole genome shotgun (WGS) entry which is preliminary data.</text>
</comment>
<dbReference type="EMBL" id="VYKK01000017">
    <property type="protein sequence ID" value="KAA9002394.1"/>
    <property type="molecule type" value="Genomic_DNA"/>
</dbReference>
<keyword evidence="1" id="KW-0949">S-adenosyl-L-methionine</keyword>
<dbReference type="GO" id="GO:0046872">
    <property type="term" value="F:metal ion binding"/>
    <property type="evidence" value="ECO:0007669"/>
    <property type="project" value="UniProtKB-KW"/>
</dbReference>
<keyword evidence="3" id="KW-0408">Iron</keyword>
<evidence type="ECO:0000259" key="6">
    <source>
        <dbReference type="Pfam" id="PF04055"/>
    </source>
</evidence>
<reference evidence="7 8" key="1">
    <citation type="submission" date="2019-09" db="EMBL/GenBank/DDBJ databases">
        <title>Bacillus ochoae sp. nov., Paenibacillus whitsoniae sp. nov., Paenibacillus spiritus sp. nov. Isolated from the Mars Exploration Rover during spacecraft assembly.</title>
        <authorList>
            <person name="Seuylemezian A."/>
            <person name="Vaishampayan P."/>
        </authorList>
    </citation>
    <scope>NUCLEOTIDE SEQUENCE [LARGE SCALE GENOMIC DNA]</scope>
    <source>
        <strain evidence="7 8">MER_111</strain>
    </source>
</reference>
<feature type="domain" description="Radical SAM core" evidence="6">
    <location>
        <begin position="59"/>
        <end position="185"/>
    </location>
</feature>
<proteinExistence type="predicted"/>
<dbReference type="InterPro" id="IPR007197">
    <property type="entry name" value="rSAM"/>
</dbReference>
<evidence type="ECO:0000313" key="8">
    <source>
        <dbReference type="Proteomes" id="UP000367750"/>
    </source>
</evidence>
<dbReference type="GO" id="GO:0051536">
    <property type="term" value="F:iron-sulfur cluster binding"/>
    <property type="evidence" value="ECO:0007669"/>
    <property type="project" value="UniProtKB-KW"/>
</dbReference>
<evidence type="ECO:0000256" key="1">
    <source>
        <dbReference type="ARBA" id="ARBA00022691"/>
    </source>
</evidence>
<dbReference type="PANTHER" id="PTHR21180">
    <property type="entry name" value="ENDONUCLEASE/EXONUCLEASE/PHOSPHATASE FAMILY DOMAIN-CONTAINING PROTEIN 1"/>
    <property type="match status" value="1"/>
</dbReference>
<gene>
    <name evidence="7" type="ORF">F4V43_13315</name>
</gene>
<protein>
    <submittedName>
        <fullName evidence="7">Putative DNA modification/repair radical SAM protein</fullName>
    </submittedName>
</protein>
<keyword evidence="8" id="KW-1185">Reference proteome</keyword>
<dbReference type="Proteomes" id="UP000367750">
    <property type="component" value="Unassembled WGS sequence"/>
</dbReference>
<feature type="region of interest" description="Disordered" evidence="5">
    <location>
        <begin position="428"/>
        <end position="496"/>
    </location>
</feature>
<dbReference type="InterPro" id="IPR051675">
    <property type="entry name" value="Endo/Exo/Phosphatase_dom_1"/>
</dbReference>
<name>A0A5J5G5Q7_9BACL</name>
<dbReference type="NCBIfam" id="TIGR03916">
    <property type="entry name" value="rSAM_link_UDG"/>
    <property type="match status" value="1"/>
</dbReference>
<feature type="compositionally biased region" description="Polar residues" evidence="5">
    <location>
        <begin position="487"/>
        <end position="496"/>
    </location>
</feature>
<organism evidence="7 8">
    <name type="scientific">Paenibacillus spiritus</name>
    <dbReference type="NCBI Taxonomy" id="2496557"/>
    <lineage>
        <taxon>Bacteria</taxon>
        <taxon>Bacillati</taxon>
        <taxon>Bacillota</taxon>
        <taxon>Bacilli</taxon>
        <taxon>Bacillales</taxon>
        <taxon>Paenibacillaceae</taxon>
        <taxon>Paenibacillus</taxon>
    </lineage>
</organism>
<dbReference type="InterPro" id="IPR013785">
    <property type="entry name" value="Aldolase_TIM"/>
</dbReference>
<dbReference type="SUPFAM" id="SSF47781">
    <property type="entry name" value="RuvA domain 2-like"/>
    <property type="match status" value="1"/>
</dbReference>
<evidence type="ECO:0000256" key="3">
    <source>
        <dbReference type="ARBA" id="ARBA00023004"/>
    </source>
</evidence>
<dbReference type="SFLD" id="SFLDG01102">
    <property type="entry name" value="Uncharacterised_Radical_SAM_Su"/>
    <property type="match status" value="1"/>
</dbReference>
<evidence type="ECO:0000256" key="4">
    <source>
        <dbReference type="ARBA" id="ARBA00023014"/>
    </source>
</evidence>
<dbReference type="SUPFAM" id="SSF102114">
    <property type="entry name" value="Radical SAM enzymes"/>
    <property type="match status" value="1"/>
</dbReference>
<feature type="compositionally biased region" description="Low complexity" evidence="5">
    <location>
        <begin position="444"/>
        <end position="467"/>
    </location>
</feature>
<dbReference type="Gene3D" id="3.20.20.70">
    <property type="entry name" value="Aldolase class I"/>
    <property type="match status" value="1"/>
</dbReference>
<dbReference type="CDD" id="cd01335">
    <property type="entry name" value="Radical_SAM"/>
    <property type="match status" value="1"/>
</dbReference>
<dbReference type="SFLD" id="SFLDS00029">
    <property type="entry name" value="Radical_SAM"/>
    <property type="match status" value="1"/>
</dbReference>
<dbReference type="GO" id="GO:0003824">
    <property type="term" value="F:catalytic activity"/>
    <property type="evidence" value="ECO:0007669"/>
    <property type="project" value="InterPro"/>
</dbReference>
<evidence type="ECO:0000313" key="7">
    <source>
        <dbReference type="EMBL" id="KAA9002394.1"/>
    </source>
</evidence>
<evidence type="ECO:0000256" key="2">
    <source>
        <dbReference type="ARBA" id="ARBA00022723"/>
    </source>
</evidence>
<accession>A0A5J5G5Q7</accession>
<keyword evidence="2" id="KW-0479">Metal-binding</keyword>
<dbReference type="InterPro" id="IPR023874">
    <property type="entry name" value="DNA_rSAM_put"/>
</dbReference>
<dbReference type="PANTHER" id="PTHR21180:SF9">
    <property type="entry name" value="TYPE II SECRETION SYSTEM PROTEIN K"/>
    <property type="match status" value="1"/>
</dbReference>
<dbReference type="OrthoDB" id="9801154at2"/>
<dbReference type="Gene3D" id="1.10.150.320">
    <property type="entry name" value="Photosystem II 12 kDa extrinsic protein"/>
    <property type="match status" value="1"/>
</dbReference>
<sequence length="496" mass="54200">MDVMEKLEILTASAKYDVACTSSGSSRKGSAGGMGNTTSMGICHSFAADGRCISLLKVLMTNRCVFDCAYCVNRRSNHTRRATFTPEEIADVTMQFYRRNYIEGLFLSSGILRNPDYTTEQMIAALELLRHVHRFGGYIHVKAIPGTDERLLSRLGLLADRMSVNIELPSQASLGRLAPDKSKDSILKPMGLIQARIRENRHDLVRYNHAPRYAPAGQSTQIIVGATPDTDQRILALTEGLYRKYGLKRVFYSAYTPVVEHSLLPALDTKPPLLREHRLYQADWLLRFYGFRAGELLDESAPNFNPLLDPKCSWALRNRALFPVEANTAPYEMLLRVPGIGVRSAQRIVKARRAVSLDFAALKKLGVVLKRAQFFLTCRGRMLEGLKVSDHTLLRSLMSGQELAAFREPQAEQLSFFSEAEAAGLPEPAAPADLFPGGPNSSRPLGEAAAGGPAAGGPAAARAESAYPPIPEAASGTADSIDALAQEASSGRTAYV</sequence>
<dbReference type="Pfam" id="PF04055">
    <property type="entry name" value="Radical_SAM"/>
    <property type="match status" value="1"/>
</dbReference>
<dbReference type="AlphaFoldDB" id="A0A5J5G5Q7"/>
<dbReference type="InterPro" id="IPR010994">
    <property type="entry name" value="RuvA_2-like"/>
</dbReference>
<dbReference type="InterPro" id="IPR058240">
    <property type="entry name" value="rSAM_sf"/>
</dbReference>
<evidence type="ECO:0000256" key="5">
    <source>
        <dbReference type="SAM" id="MobiDB-lite"/>
    </source>
</evidence>
<keyword evidence="4" id="KW-0411">Iron-sulfur</keyword>